<dbReference type="EMBL" id="MZNU01000093">
    <property type="protein sequence ID" value="OWP04731.1"/>
    <property type="molecule type" value="Genomic_DNA"/>
</dbReference>
<feature type="region of interest" description="Disordered" evidence="9">
    <location>
        <begin position="1276"/>
        <end position="1324"/>
    </location>
</feature>
<evidence type="ECO:0000256" key="8">
    <source>
        <dbReference type="ARBA" id="ARBA00076306"/>
    </source>
</evidence>
<evidence type="ECO:0000313" key="12">
    <source>
        <dbReference type="EMBL" id="OWP04731.1"/>
    </source>
</evidence>
<evidence type="ECO:0000259" key="11">
    <source>
        <dbReference type="Pfam" id="PF25577"/>
    </source>
</evidence>
<evidence type="ECO:0000256" key="1">
    <source>
        <dbReference type="ARBA" id="ARBA00004123"/>
    </source>
</evidence>
<comment type="subcellular location">
    <subcellularLocation>
        <location evidence="1">Nucleus</location>
    </subcellularLocation>
</comment>
<dbReference type="STRING" id="503106.A0A218Z9H9"/>
<feature type="domain" description="Transcription initiation factor TFIID subunit 2 Ig-like" evidence="10">
    <location>
        <begin position="596"/>
        <end position="776"/>
    </location>
</feature>
<dbReference type="InParanoid" id="A0A218Z9H9"/>
<dbReference type="GO" id="GO:0000976">
    <property type="term" value="F:transcription cis-regulatory region binding"/>
    <property type="evidence" value="ECO:0007669"/>
    <property type="project" value="TreeGrafter"/>
</dbReference>
<dbReference type="GO" id="GO:0016251">
    <property type="term" value="F:RNA polymerase II general transcription initiation factor activity"/>
    <property type="evidence" value="ECO:0007669"/>
    <property type="project" value="TreeGrafter"/>
</dbReference>
<sequence length="1506" mass="167319">MDAQVLPAGGPKPEPEYNFDVIHQTLVLDIDFPTQSLTGHCDIVILPRNGHLEEIRIDARQCIIEQDGVTVQDQEAEFVYEDPMKAMDIPESRIWGVHQADMQKDRLKPMTEDMRSQGPLVITIPPGIRMEEEHIPGGAATPLLLRAAGAPLNRIASVALDGTPSATPKTAFETSTKFLPLTIGIDFSIKNFRDGLHFVGLAESDQRFPHVYTKHAINAGNASCIFPCVDDSSMRCDWEISIKCSRTLGDALKRRPVTLLPGHKHHAVQKALTNGSIEENELPLSDDEKLMEMVVLCSGELTKEVADLEDSSKKIVTFTCSNNLAPQHIGFAIGPFEQVDLSQFREVEDDEKLGQGQTVPIWAYCLPGRADEVRHTCAPLTHALDFIHMKFGGYPFTELRFVFVDDQISDTEHTASLAICSNRLLFAEGIIDPEFDSIRTLVHAVASQWFGVGIVPLQRTDRWITIGLSHFITGLFMKSLCGNNDYAFRQKTLSDRLVELDFQRPCIHALGEHLGLGSFEHEFMQLKAPLVMFILDKRIVKSSGSAGLVRTIGKIIVAANTLAETTISTEGFRKTCEKITKYRQTDTFWKEWVYGSGCPRFTIMQKFNKKRLMVELQIIQKQDTLPTQRALQKQSFLREFKEEVHQVWANELQPVFTGPMTIRIHEADGTPYEHIIEIRDGHAKIDIPYNTKYKRLKRNRKQKEQQNATANADPNAEGGEDTLIYCLGDTIQGQDMMDEWELIEWDAENLAKMETESYEWIRVDADFEWLCEKQFTAMPAYMYVSQLQQDRDVVAQQDSMLYLKNMPAHKLVATFLTRTLMDTRYFHGIRTMAAESLHVHAHPGSSWAGMKQLEKAYAEFYCYPGTKTPRPNDFTDKRAYKVEISVIQSISKIRDTSGNCPKQSRSLLMDILRFNENSNNQYSDNFKIATLLSALAESLIPLKDAANVLDTEEDSEDDMEPMEFQKAVLEELDRYRRMDEWINSYQNIFTVTVLDCKQRLMKSKVIPLDPLEFVQYLHDGTSDFVRIKSFTALIDLGYLTNNSVASLLLNVASTDPSPHTRREFFEIFCLGMAAIAFGETSTPDSEPSVSSAEVEELDVLIGDDGAEGGTADDILVDASAVAKSRAALIARTKSIEGALLALKNELKDNEVLKVALWKAVRSPSIGVSEQLDLLDICHVIYAAVESLVLKLELPRYWKATHAGRGILIFKKTSKVRTKPIKAAPKATVVVQPPKTELGHTNLTSQAPTKILKFTNFNKSSALSSALNVAAAAPPAHIPASAPTNGARSVAPADGLMKPPSKPSSQKRSLPESGHSSDDRPKKRIKIVKIKVNPAAFSEILKIQSLPPKPALLRVQPSTNASPAPRFSPAPNKASPKPSTAPKASPAPRTMLPPGPSAPVRTMLPAAPARNPLPPGPQSTKKIKLSHNPGVSRHKPPPTPSSNPSISPVSIPTQSSNQTSKSSGPRKLIIAGRKPLPGAVPKTEMAPVPRKTLVVKFNVKNRTAERQ</sequence>
<feature type="domain" description="Transcription initiation factor TFIID subunit 2 TPR repeats" evidence="11">
    <location>
        <begin position="781"/>
        <end position="1069"/>
    </location>
</feature>
<dbReference type="Pfam" id="PF25316">
    <property type="entry name" value="TAF2_3rd"/>
    <property type="match status" value="1"/>
</dbReference>
<evidence type="ECO:0000256" key="4">
    <source>
        <dbReference type="ARBA" id="ARBA00023015"/>
    </source>
</evidence>
<proteinExistence type="inferred from homology"/>
<feature type="region of interest" description="Disordered" evidence="9">
    <location>
        <begin position="1352"/>
        <end position="1484"/>
    </location>
</feature>
<protein>
    <recommendedName>
        <fullName evidence="3">Transcription initiation factor TFIID subunit 2</fullName>
    </recommendedName>
    <alternativeName>
        <fullName evidence="8">TBP-associated factor 2</fullName>
    </alternativeName>
</protein>
<dbReference type="Gene3D" id="2.60.40.1730">
    <property type="entry name" value="tricorn interacting facor f3 domain"/>
    <property type="match status" value="1"/>
</dbReference>
<evidence type="ECO:0000256" key="5">
    <source>
        <dbReference type="ARBA" id="ARBA00023163"/>
    </source>
</evidence>
<dbReference type="PANTHER" id="PTHR15137:SF9">
    <property type="entry name" value="TRANSCRIPTION INITIATION FACTOR TFIID SUBUNIT 2"/>
    <property type="match status" value="1"/>
</dbReference>
<dbReference type="GO" id="GO:0006367">
    <property type="term" value="P:transcription initiation at RNA polymerase II promoter"/>
    <property type="evidence" value="ECO:0007669"/>
    <property type="project" value="TreeGrafter"/>
</dbReference>
<dbReference type="GO" id="GO:0003682">
    <property type="term" value="F:chromatin binding"/>
    <property type="evidence" value="ECO:0007669"/>
    <property type="project" value="TreeGrafter"/>
</dbReference>
<dbReference type="Gene3D" id="1.10.390.10">
    <property type="entry name" value="Neutral Protease Domain 2"/>
    <property type="match status" value="1"/>
</dbReference>
<dbReference type="FunFam" id="1.10.390.10:FF:000011">
    <property type="entry name" value="Transcription initiation factor TFIID subunit"/>
    <property type="match status" value="1"/>
</dbReference>
<gene>
    <name evidence="12" type="ORF">B2J93_4013</name>
</gene>
<dbReference type="InterPro" id="IPR027268">
    <property type="entry name" value="Peptidase_M4/M1_CTD_sf"/>
</dbReference>
<comment type="similarity">
    <text evidence="2">Belongs to the TAF2 family.</text>
</comment>
<comment type="function">
    <text evidence="7">Functions as a component of the DNA-binding general transcription factor complex TFIID. Binding of TFIID to a promoter (with or without TATA element) is the initial step in pre-initiation complex (PIC) formation. TFIID plays a key role in the regulation of gene expression by RNA polymerase II through different activities such as transcription activator interaction, core promoter recognition and selectivity, TFIIA and TFIIB interaction, chromatin modification (histone acetylation by TAF1), facilitation of DNA opening and initiation of transcription.</text>
</comment>
<evidence type="ECO:0000313" key="13">
    <source>
        <dbReference type="Proteomes" id="UP000242519"/>
    </source>
</evidence>
<feature type="region of interest" description="Disordered" evidence="9">
    <location>
        <begin position="696"/>
        <end position="716"/>
    </location>
</feature>
<feature type="compositionally biased region" description="Low complexity" evidence="9">
    <location>
        <begin position="1368"/>
        <end position="1387"/>
    </location>
</feature>
<reference evidence="12 13" key="1">
    <citation type="submission" date="2017-04" db="EMBL/GenBank/DDBJ databases">
        <title>Draft genome sequence of Marssonina coronaria NL1: causal agent of apple blotch.</title>
        <authorList>
            <person name="Cheng Q."/>
        </authorList>
    </citation>
    <scope>NUCLEOTIDE SEQUENCE [LARGE SCALE GENOMIC DNA]</scope>
    <source>
        <strain evidence="12 13">NL1</strain>
    </source>
</reference>
<dbReference type="InterPro" id="IPR057991">
    <property type="entry name" value="TPR_TAF2_C"/>
</dbReference>
<evidence type="ECO:0000256" key="9">
    <source>
        <dbReference type="SAM" id="MobiDB-lite"/>
    </source>
</evidence>
<evidence type="ECO:0000256" key="3">
    <source>
        <dbReference type="ARBA" id="ARBA00017363"/>
    </source>
</evidence>
<comment type="caution">
    <text evidence="12">The sequence shown here is derived from an EMBL/GenBank/DDBJ whole genome shotgun (WGS) entry which is preliminary data.</text>
</comment>
<feature type="compositionally biased region" description="Polar residues" evidence="9">
    <location>
        <begin position="1453"/>
        <end position="1462"/>
    </location>
</feature>
<name>A0A218Z9H9_9HELO</name>
<dbReference type="InterPro" id="IPR057345">
    <property type="entry name" value="Ig-like_TAF2"/>
</dbReference>
<evidence type="ECO:0000256" key="2">
    <source>
        <dbReference type="ARBA" id="ARBA00010937"/>
    </source>
</evidence>
<keyword evidence="5" id="KW-0804">Transcription</keyword>
<evidence type="ECO:0000256" key="7">
    <source>
        <dbReference type="ARBA" id="ARBA00025346"/>
    </source>
</evidence>
<accession>A0A218Z9H9</accession>
<evidence type="ECO:0000256" key="6">
    <source>
        <dbReference type="ARBA" id="ARBA00023242"/>
    </source>
</evidence>
<organism evidence="12 13">
    <name type="scientific">Diplocarpon coronariae</name>
    <dbReference type="NCBI Taxonomy" id="2795749"/>
    <lineage>
        <taxon>Eukaryota</taxon>
        <taxon>Fungi</taxon>
        <taxon>Dikarya</taxon>
        <taxon>Ascomycota</taxon>
        <taxon>Pezizomycotina</taxon>
        <taxon>Leotiomycetes</taxon>
        <taxon>Helotiales</taxon>
        <taxon>Drepanopezizaceae</taxon>
        <taxon>Diplocarpon</taxon>
    </lineage>
</organism>
<dbReference type="SUPFAM" id="SSF63737">
    <property type="entry name" value="Leukotriene A4 hydrolase N-terminal domain"/>
    <property type="match status" value="1"/>
</dbReference>
<dbReference type="CDD" id="cd09839">
    <property type="entry name" value="M1_like_TAF2"/>
    <property type="match status" value="1"/>
</dbReference>
<dbReference type="GO" id="GO:0005669">
    <property type="term" value="C:transcription factor TFIID complex"/>
    <property type="evidence" value="ECO:0007669"/>
    <property type="project" value="InterPro"/>
</dbReference>
<dbReference type="PANTHER" id="PTHR15137">
    <property type="entry name" value="TRANSCRIPTION INITIATION FACTOR TFIID"/>
    <property type="match status" value="1"/>
</dbReference>
<dbReference type="Proteomes" id="UP000242519">
    <property type="component" value="Unassembled WGS sequence"/>
</dbReference>
<dbReference type="Pfam" id="PF25577">
    <property type="entry name" value="TPR_TAF2_C"/>
    <property type="match status" value="1"/>
</dbReference>
<keyword evidence="4" id="KW-0805">Transcription regulation</keyword>
<dbReference type="FunCoup" id="A0A218Z9H9">
    <property type="interactions" value="587"/>
</dbReference>
<keyword evidence="6" id="KW-0539">Nucleus</keyword>
<dbReference type="SUPFAM" id="SSF55486">
    <property type="entry name" value="Metalloproteases ('zincins'), catalytic domain"/>
    <property type="match status" value="1"/>
</dbReference>
<feature type="compositionally biased region" description="Low complexity" evidence="9">
    <location>
        <begin position="1441"/>
        <end position="1452"/>
    </location>
</feature>
<dbReference type="InterPro" id="IPR042097">
    <property type="entry name" value="Aminopeptidase_N-like_N_sf"/>
</dbReference>
<dbReference type="OrthoDB" id="308861at2759"/>
<keyword evidence="13" id="KW-1185">Reference proteome</keyword>
<evidence type="ECO:0000259" key="10">
    <source>
        <dbReference type="Pfam" id="PF25316"/>
    </source>
</evidence>
<dbReference type="InterPro" id="IPR037813">
    <property type="entry name" value="TAF2"/>
</dbReference>